<reference evidence="2 3" key="1">
    <citation type="submission" date="2024-04" db="EMBL/GenBank/DDBJ databases">
        <authorList>
            <consortium name="Molecular Ecology Group"/>
        </authorList>
    </citation>
    <scope>NUCLEOTIDE SEQUENCE [LARGE SCALE GENOMIC DNA]</scope>
</reference>
<dbReference type="PROSITE" id="PS51257">
    <property type="entry name" value="PROKAR_LIPOPROTEIN"/>
    <property type="match status" value="1"/>
</dbReference>
<gene>
    <name evidence="2" type="ORF">LPLAT_LOCUS613</name>
</gene>
<feature type="chain" id="PRO_5043640469" evidence="1">
    <location>
        <begin position="24"/>
        <end position="175"/>
    </location>
</feature>
<dbReference type="AlphaFoldDB" id="A0AAV2N2S7"/>
<evidence type="ECO:0000313" key="2">
    <source>
        <dbReference type="EMBL" id="CAL1673804.1"/>
    </source>
</evidence>
<name>A0AAV2N2S7_9HYME</name>
<dbReference type="Proteomes" id="UP001497644">
    <property type="component" value="Chromosome 1"/>
</dbReference>
<feature type="signal peptide" evidence="1">
    <location>
        <begin position="1"/>
        <end position="23"/>
    </location>
</feature>
<keyword evidence="1" id="KW-0732">Signal</keyword>
<proteinExistence type="predicted"/>
<sequence>MARQINHVILIGALLASACVIEGASITAWVNDFTSNLNRDINDMIQRINQEVNQQVTDLNKSIEKTIENLPKDAQGNIISTGSSIVSINNGSKIVTIVDGVSRTITTGHTPNGEPYVRDVVEKRIGDMLYCNETTFNPKTGATETIAWKLNLAIPGSKPEIITDTKTDDTKADEK</sequence>
<protein>
    <submittedName>
        <fullName evidence="2">Uncharacterized protein</fullName>
    </submittedName>
</protein>
<organism evidence="2 3">
    <name type="scientific">Lasius platythorax</name>
    <dbReference type="NCBI Taxonomy" id="488582"/>
    <lineage>
        <taxon>Eukaryota</taxon>
        <taxon>Metazoa</taxon>
        <taxon>Ecdysozoa</taxon>
        <taxon>Arthropoda</taxon>
        <taxon>Hexapoda</taxon>
        <taxon>Insecta</taxon>
        <taxon>Pterygota</taxon>
        <taxon>Neoptera</taxon>
        <taxon>Endopterygota</taxon>
        <taxon>Hymenoptera</taxon>
        <taxon>Apocrita</taxon>
        <taxon>Aculeata</taxon>
        <taxon>Formicoidea</taxon>
        <taxon>Formicidae</taxon>
        <taxon>Formicinae</taxon>
        <taxon>Lasius</taxon>
        <taxon>Lasius</taxon>
    </lineage>
</organism>
<evidence type="ECO:0000256" key="1">
    <source>
        <dbReference type="SAM" id="SignalP"/>
    </source>
</evidence>
<evidence type="ECO:0000313" key="3">
    <source>
        <dbReference type="Proteomes" id="UP001497644"/>
    </source>
</evidence>
<keyword evidence="3" id="KW-1185">Reference proteome</keyword>
<dbReference type="EMBL" id="OZ034824">
    <property type="protein sequence ID" value="CAL1673804.1"/>
    <property type="molecule type" value="Genomic_DNA"/>
</dbReference>
<accession>A0AAV2N2S7</accession>